<keyword evidence="13" id="KW-1185">Reference proteome</keyword>
<dbReference type="InterPro" id="IPR000718">
    <property type="entry name" value="Peptidase_M13"/>
</dbReference>
<dbReference type="PANTHER" id="PTHR11733:SF133">
    <property type="entry name" value="PHOSPHATE-REGULATING NEUTRAL ENDOPEPTIDASE PHEX"/>
    <property type="match status" value="1"/>
</dbReference>
<dbReference type="Proteomes" id="UP000708208">
    <property type="component" value="Unassembled WGS sequence"/>
</dbReference>
<evidence type="ECO:0000313" key="12">
    <source>
        <dbReference type="EMBL" id="CAG7836817.1"/>
    </source>
</evidence>
<dbReference type="CDD" id="cd08662">
    <property type="entry name" value="M13"/>
    <property type="match status" value="1"/>
</dbReference>
<feature type="domain" description="Peptidase M13 C-terminal" evidence="10">
    <location>
        <begin position="589"/>
        <end position="781"/>
    </location>
</feature>
<feature type="transmembrane region" description="Helical" evidence="9">
    <location>
        <begin position="82"/>
        <end position="105"/>
    </location>
</feature>
<accession>A0A8J2Q1J3</accession>
<comment type="cofactor">
    <cofactor evidence="1">
        <name>Zn(2+)</name>
        <dbReference type="ChEBI" id="CHEBI:29105"/>
    </cofactor>
</comment>
<organism evidence="12 13">
    <name type="scientific">Allacma fusca</name>
    <dbReference type="NCBI Taxonomy" id="39272"/>
    <lineage>
        <taxon>Eukaryota</taxon>
        <taxon>Metazoa</taxon>
        <taxon>Ecdysozoa</taxon>
        <taxon>Arthropoda</taxon>
        <taxon>Hexapoda</taxon>
        <taxon>Collembola</taxon>
        <taxon>Symphypleona</taxon>
        <taxon>Sminthuridae</taxon>
        <taxon>Allacma</taxon>
    </lineage>
</organism>
<keyword evidence="5" id="KW-0479">Metal-binding</keyword>
<proteinExistence type="inferred from homology"/>
<dbReference type="Pfam" id="PF01431">
    <property type="entry name" value="Peptidase_M13"/>
    <property type="match status" value="1"/>
</dbReference>
<evidence type="ECO:0000256" key="2">
    <source>
        <dbReference type="ARBA" id="ARBA00004401"/>
    </source>
</evidence>
<dbReference type="GO" id="GO:0046872">
    <property type="term" value="F:metal ion binding"/>
    <property type="evidence" value="ECO:0007669"/>
    <property type="project" value="UniProtKB-KW"/>
</dbReference>
<dbReference type="PANTHER" id="PTHR11733">
    <property type="entry name" value="ZINC METALLOPROTEASE FAMILY M13 NEPRILYSIN-RELATED"/>
    <property type="match status" value="1"/>
</dbReference>
<evidence type="ECO:0000256" key="7">
    <source>
        <dbReference type="ARBA" id="ARBA00022833"/>
    </source>
</evidence>
<keyword evidence="9" id="KW-0812">Transmembrane</keyword>
<comment type="subcellular location">
    <subcellularLocation>
        <location evidence="2">Cell membrane</location>
        <topology evidence="2">Single-pass type II membrane protein</topology>
    </subcellularLocation>
</comment>
<keyword evidence="6" id="KW-0378">Hydrolase</keyword>
<evidence type="ECO:0000256" key="8">
    <source>
        <dbReference type="ARBA" id="ARBA00023049"/>
    </source>
</evidence>
<evidence type="ECO:0000259" key="10">
    <source>
        <dbReference type="Pfam" id="PF01431"/>
    </source>
</evidence>
<dbReference type="InterPro" id="IPR008753">
    <property type="entry name" value="Peptidase_M13_N"/>
</dbReference>
<keyword evidence="8" id="KW-0482">Metalloprotease</keyword>
<comment type="similarity">
    <text evidence="3">Belongs to the peptidase M13 family.</text>
</comment>
<dbReference type="GO" id="GO:0004222">
    <property type="term" value="F:metalloendopeptidase activity"/>
    <property type="evidence" value="ECO:0007669"/>
    <property type="project" value="InterPro"/>
</dbReference>
<protein>
    <submittedName>
        <fullName evidence="12">Uncharacterized protein</fullName>
    </submittedName>
</protein>
<dbReference type="GO" id="GO:0005886">
    <property type="term" value="C:plasma membrane"/>
    <property type="evidence" value="ECO:0007669"/>
    <property type="project" value="UniProtKB-SubCell"/>
</dbReference>
<reference evidence="12" key="1">
    <citation type="submission" date="2021-06" db="EMBL/GenBank/DDBJ databases">
        <authorList>
            <person name="Hodson N. C."/>
            <person name="Mongue J. A."/>
            <person name="Jaron S. K."/>
        </authorList>
    </citation>
    <scope>NUCLEOTIDE SEQUENCE</scope>
</reference>
<comment type="caution">
    <text evidence="12">The sequence shown here is derived from an EMBL/GenBank/DDBJ whole genome shotgun (WGS) entry which is preliminary data.</text>
</comment>
<dbReference type="EMBL" id="CAJVCH010571169">
    <property type="protein sequence ID" value="CAG7836817.1"/>
    <property type="molecule type" value="Genomic_DNA"/>
</dbReference>
<keyword evidence="9" id="KW-0472">Membrane</keyword>
<name>A0A8J2Q1J3_9HEXA</name>
<gene>
    <name evidence="12" type="ORF">AFUS01_LOCUS46014</name>
</gene>
<evidence type="ECO:0000256" key="5">
    <source>
        <dbReference type="ARBA" id="ARBA00022723"/>
    </source>
</evidence>
<evidence type="ECO:0000256" key="3">
    <source>
        <dbReference type="ARBA" id="ARBA00007357"/>
    </source>
</evidence>
<dbReference type="InterPro" id="IPR018497">
    <property type="entry name" value="Peptidase_M13_C"/>
</dbReference>
<evidence type="ECO:0000256" key="9">
    <source>
        <dbReference type="SAM" id="Phobius"/>
    </source>
</evidence>
<evidence type="ECO:0000256" key="4">
    <source>
        <dbReference type="ARBA" id="ARBA00022670"/>
    </source>
</evidence>
<keyword evidence="4" id="KW-0645">Protease</keyword>
<keyword evidence="9" id="KW-1133">Transmembrane helix</keyword>
<sequence>MEASLKGRFGGSLRISDFPEDQPEISVVSEVSLPVSNSMENPHEAPIQCNSQARKAHKHNHIFRWKPTCFNCGVKSRLEKKLWIGLACLVFVILGLLISFLMLAVSATNKSQEGISNLDEICMSPECVITAERVMNSMDSTQNPCEDFFAFSCGGWMAKNPIPESSTNWDQFDVLREKMNREIKSLLETEPIPTDPQPVLLAQKLYTMCLAQDNRENHTQMRNLVEKVVGNGEFHSLNDLGTTLGRIRRETNGNFIISMYVFFDEKQPTENTIYIDQQTFGVAIPYLLDTSPNVFVTAYETLIQDLWPLVYPEESNSTQIASELLAFERELAQIATRMENRRNRTALYNPIDLKDLQDILPNQSNWREYFEQIFSETELVIDWNNLTIIVKDTAYFEGLSSVLVKFDYRIIRNYLKWRIIFQFGNAVSAQFQQRIFQYLKVTSGVQYPPPRYKVCSEWVNRHMGWAVSYRYVRTNFRTNFKDEVDSIVKDIRKGFYEILQESDWIREDTKTLAHRKAQAMSAFIAYPKWLLDNREALNQEFQGLLTENLNSNHFDNFVKVYKWVSSKSLRELDKEKDYSKWISYSTVVNAFYSASYNAIAFPAGILQIPFYGYPLQSMNYGGIGAVIGHEITHAFDDEGAQSDEKGRLRNWWDPETLEKYSAKARCFVYQYGNYTVPELDHMPLNGINTQGENIADNGGLRQAFRGYKAYVKRHGQEQRLPGLNFTPDQLFFIGFAQSLCGSYRIKNLQQQILTSRHSPWKFQVKGSVANSVDFALTWKCPIPVYPCQIW</sequence>
<keyword evidence="7" id="KW-0862">Zinc</keyword>
<evidence type="ECO:0000256" key="6">
    <source>
        <dbReference type="ARBA" id="ARBA00022801"/>
    </source>
</evidence>
<evidence type="ECO:0000256" key="1">
    <source>
        <dbReference type="ARBA" id="ARBA00001947"/>
    </source>
</evidence>
<dbReference type="Pfam" id="PF05649">
    <property type="entry name" value="Peptidase_M13_N"/>
    <property type="match status" value="1"/>
</dbReference>
<dbReference type="GO" id="GO:0016485">
    <property type="term" value="P:protein processing"/>
    <property type="evidence" value="ECO:0007669"/>
    <property type="project" value="TreeGrafter"/>
</dbReference>
<evidence type="ECO:0000259" key="11">
    <source>
        <dbReference type="Pfam" id="PF05649"/>
    </source>
</evidence>
<feature type="domain" description="Peptidase M13 N-terminal" evidence="11">
    <location>
        <begin position="144"/>
        <end position="527"/>
    </location>
</feature>
<dbReference type="AlphaFoldDB" id="A0A8J2Q1J3"/>
<dbReference type="OrthoDB" id="6475849at2759"/>
<dbReference type="PROSITE" id="PS51885">
    <property type="entry name" value="NEPRILYSIN"/>
    <property type="match status" value="1"/>
</dbReference>
<evidence type="ECO:0000313" key="13">
    <source>
        <dbReference type="Proteomes" id="UP000708208"/>
    </source>
</evidence>